<evidence type="ECO:0000259" key="6">
    <source>
        <dbReference type="PROSITE" id="PS00745"/>
    </source>
</evidence>
<dbReference type="HAMAP" id="MF_00094">
    <property type="entry name" value="Rel_fac_2"/>
    <property type="match status" value="1"/>
</dbReference>
<dbReference type="InterPro" id="IPR005139">
    <property type="entry name" value="PCRF"/>
</dbReference>
<dbReference type="Gene3D" id="3.30.160.20">
    <property type="match status" value="1"/>
</dbReference>
<dbReference type="EMBL" id="MNVB01000062">
    <property type="protein sequence ID" value="OIO16399.1"/>
    <property type="molecule type" value="Genomic_DNA"/>
</dbReference>
<comment type="caution">
    <text evidence="7">The sequence shown here is derived from an EMBL/GenBank/DDBJ whole genome shotgun (WGS) entry which is preliminary data.</text>
</comment>
<proteinExistence type="inferred from homology"/>
<keyword evidence="2 4" id="KW-0488">Methylation</keyword>
<dbReference type="PANTHER" id="PTHR43116:SF3">
    <property type="entry name" value="CLASS I PEPTIDE CHAIN RELEASE FACTOR"/>
    <property type="match status" value="1"/>
</dbReference>
<evidence type="ECO:0000256" key="4">
    <source>
        <dbReference type="HAMAP-Rule" id="MF_00094"/>
    </source>
</evidence>
<feature type="modified residue" description="N5-methylglutamine" evidence="4">
    <location>
        <position position="249"/>
    </location>
</feature>
<gene>
    <name evidence="4" type="primary">prfB</name>
    <name evidence="7" type="ORF">AUJ29_02805</name>
</gene>
<comment type="function">
    <text evidence="4">Peptide chain release factor 2 directs the termination of translation in response to the peptide chain termination codons UGA and UAA.</text>
</comment>
<feature type="domain" description="Prokaryotic-type class I peptide chain release factors" evidence="6">
    <location>
        <begin position="242"/>
        <end position="258"/>
    </location>
</feature>
<evidence type="ECO:0000313" key="7">
    <source>
        <dbReference type="EMBL" id="OIO16399.1"/>
    </source>
</evidence>
<dbReference type="Pfam" id="PF03462">
    <property type="entry name" value="PCRF"/>
    <property type="match status" value="1"/>
</dbReference>
<dbReference type="GO" id="GO:0005737">
    <property type="term" value="C:cytoplasm"/>
    <property type="evidence" value="ECO:0007669"/>
    <property type="project" value="UniProtKB-SubCell"/>
</dbReference>
<comment type="PTM">
    <text evidence="4">Methylated by PrmC. Methylation increases the termination efficiency of RF2.</text>
</comment>
<dbReference type="Gene3D" id="1.20.58.410">
    <property type="entry name" value="Release factor"/>
    <property type="match status" value="1"/>
</dbReference>
<dbReference type="SUPFAM" id="SSF75620">
    <property type="entry name" value="Release factor"/>
    <property type="match status" value="1"/>
</dbReference>
<sequence length="367" mass="42175">MHELIEKARGLLKKIKEARSVFDLDTKKNKVLALETEMSLPDFWHNRRKSMMVSKEVSVLKDEICSWDNLKKEIDEILSIAEEAERENDSSLGQELAQKFVELENDFKKIEFSLLMAGKYDSYNIIMSIYAGAGGTDAQDWAAMLLRMYLRYAENKKFKVKILDQSPGSEAGIKSVLLEILGKYAYGYLKSEAGVHRLVRISPFDAEKMRHTSFAMVEVLPELEEVGEIDIKDDDLRIDVFRASGHGGQSVNTTDSAVRIRHMPTGITVNCQNERSQHQNKETALKILKSKLYQYYLTELEEEKQKLRGEFTEAAWGNQARSYVLHPYKLVKDHLTNFETQEVDNVLDGGLDSFIEMRLKQEVNKNF</sequence>
<dbReference type="NCBIfam" id="TIGR00020">
    <property type="entry name" value="prfB"/>
    <property type="match status" value="1"/>
</dbReference>
<evidence type="ECO:0000256" key="5">
    <source>
        <dbReference type="NCBIfam" id="TIGR00020"/>
    </source>
</evidence>
<dbReference type="PROSITE" id="PS00745">
    <property type="entry name" value="RF_PROK_I"/>
    <property type="match status" value="1"/>
</dbReference>
<keyword evidence="3 4" id="KW-0648">Protein biosynthesis</keyword>
<dbReference type="AlphaFoldDB" id="A0A1J4U286"/>
<reference evidence="7 8" key="1">
    <citation type="journal article" date="2016" name="Environ. Microbiol.">
        <title>Genomic resolution of a cold subsurface aquifer community provides metabolic insights for novel microbes adapted to high CO concentrations.</title>
        <authorList>
            <person name="Probst A.J."/>
            <person name="Castelle C.J."/>
            <person name="Singh A."/>
            <person name="Brown C.T."/>
            <person name="Anantharaman K."/>
            <person name="Sharon I."/>
            <person name="Hug L.A."/>
            <person name="Burstein D."/>
            <person name="Emerson J.B."/>
            <person name="Thomas B.C."/>
            <person name="Banfield J.F."/>
        </authorList>
    </citation>
    <scope>NUCLEOTIDE SEQUENCE [LARGE SCALE GENOMIC DNA]</scope>
    <source>
        <strain evidence="7">CG1_02_38_13</strain>
    </source>
</reference>
<dbReference type="InterPro" id="IPR045853">
    <property type="entry name" value="Pep_chain_release_fac_I_sf"/>
</dbReference>
<dbReference type="InterPro" id="IPR000352">
    <property type="entry name" value="Pep_chain_release_fac_I"/>
</dbReference>
<dbReference type="FunFam" id="3.30.160.20:FF:000004">
    <property type="entry name" value="Peptide chain release factor 1"/>
    <property type="match status" value="1"/>
</dbReference>
<dbReference type="Proteomes" id="UP000182465">
    <property type="component" value="Unassembled WGS sequence"/>
</dbReference>
<dbReference type="InterPro" id="IPR004374">
    <property type="entry name" value="PrfB"/>
</dbReference>
<evidence type="ECO:0000256" key="3">
    <source>
        <dbReference type="ARBA" id="ARBA00022917"/>
    </source>
</evidence>
<keyword evidence="4" id="KW-0963">Cytoplasm</keyword>
<comment type="similarity">
    <text evidence="1 4">Belongs to the prokaryotic/mitochondrial release factor family.</text>
</comment>
<dbReference type="Gene3D" id="3.30.70.1660">
    <property type="match status" value="1"/>
</dbReference>
<accession>A0A1J4U286</accession>
<dbReference type="PANTHER" id="PTHR43116">
    <property type="entry name" value="PEPTIDE CHAIN RELEASE FACTOR 2"/>
    <property type="match status" value="1"/>
</dbReference>
<evidence type="ECO:0000256" key="1">
    <source>
        <dbReference type="ARBA" id="ARBA00010835"/>
    </source>
</evidence>
<evidence type="ECO:0000313" key="8">
    <source>
        <dbReference type="Proteomes" id="UP000182465"/>
    </source>
</evidence>
<dbReference type="GO" id="GO:0016149">
    <property type="term" value="F:translation release factor activity, codon specific"/>
    <property type="evidence" value="ECO:0007669"/>
    <property type="project" value="UniProtKB-UniRule"/>
</dbReference>
<organism evidence="7 8">
    <name type="scientific">Candidatus Kuenenbacteria bacterium CG1_02_38_13</name>
    <dbReference type="NCBI Taxonomy" id="1805235"/>
    <lineage>
        <taxon>Bacteria</taxon>
        <taxon>Candidatus Kueneniibacteriota</taxon>
    </lineage>
</organism>
<comment type="subcellular location">
    <subcellularLocation>
        <location evidence="4">Cytoplasm</location>
    </subcellularLocation>
</comment>
<evidence type="ECO:0000256" key="2">
    <source>
        <dbReference type="ARBA" id="ARBA00022481"/>
    </source>
</evidence>
<dbReference type="Pfam" id="PF00472">
    <property type="entry name" value="RF-1"/>
    <property type="match status" value="1"/>
</dbReference>
<protein>
    <recommendedName>
        <fullName evidence="4 5">Peptide chain release factor 2</fullName>
        <shortName evidence="4">RF-2</shortName>
    </recommendedName>
</protein>
<dbReference type="SMART" id="SM00937">
    <property type="entry name" value="PCRF"/>
    <property type="match status" value="1"/>
</dbReference>
<name>A0A1J4U286_9BACT</name>